<dbReference type="SUPFAM" id="SSF103473">
    <property type="entry name" value="MFS general substrate transporter"/>
    <property type="match status" value="1"/>
</dbReference>
<dbReference type="PROSITE" id="PS50092">
    <property type="entry name" value="TSP1"/>
    <property type="match status" value="8"/>
</dbReference>
<dbReference type="InterPro" id="IPR024079">
    <property type="entry name" value="MetalloPept_cat_dom_sf"/>
</dbReference>
<feature type="binding site" evidence="18">
    <location>
        <position position="842"/>
    </location>
    <ligand>
        <name>Ca(2+)</name>
        <dbReference type="ChEBI" id="CHEBI:29108"/>
        <label>1</label>
    </ligand>
</feature>
<dbReference type="InterPro" id="IPR010909">
    <property type="entry name" value="PLAC"/>
</dbReference>
<evidence type="ECO:0000256" key="19">
    <source>
        <dbReference type="PIRSR" id="PIRSR613273-3"/>
    </source>
</evidence>
<evidence type="ECO:0000256" key="2">
    <source>
        <dbReference type="ARBA" id="ARBA00004498"/>
    </source>
</evidence>
<evidence type="ECO:0000256" key="10">
    <source>
        <dbReference type="ARBA" id="ARBA00022801"/>
    </source>
</evidence>
<dbReference type="Pfam" id="PF05986">
    <property type="entry name" value="ADAMTS_spacer1"/>
    <property type="match status" value="1"/>
</dbReference>
<feature type="domain" description="PLAC" evidence="24">
    <location>
        <begin position="2046"/>
        <end position="2086"/>
    </location>
</feature>
<feature type="binding site" evidence="18">
    <location>
        <position position="960"/>
    </location>
    <ligand>
        <name>Ca(2+)</name>
        <dbReference type="ChEBI" id="CHEBI:29108"/>
        <label>1</label>
    </ligand>
</feature>
<feature type="disulfide bond" evidence="19">
    <location>
        <begin position="1005"/>
        <end position="1035"/>
    </location>
</feature>
<evidence type="ECO:0000256" key="6">
    <source>
        <dbReference type="ARBA" id="ARBA00022685"/>
    </source>
</evidence>
<feature type="disulfide bond" evidence="19">
    <location>
        <begin position="831"/>
        <end position="885"/>
    </location>
</feature>
<feature type="binding site" evidence="18">
    <location>
        <position position="758"/>
    </location>
    <ligand>
        <name>Ca(2+)</name>
        <dbReference type="ChEBI" id="CHEBI:29108"/>
        <label>1</label>
    </ligand>
</feature>
<feature type="compositionally biased region" description="Low complexity" evidence="21">
    <location>
        <begin position="1669"/>
        <end position="1687"/>
    </location>
</feature>
<keyword evidence="26" id="KW-1185">Reference proteome</keyword>
<comment type="caution">
    <text evidence="20">Lacks conserved residue(s) required for the propagation of feature annotation.</text>
</comment>
<dbReference type="EMBL" id="KB105949">
    <property type="protein sequence ID" value="ELK31734.1"/>
    <property type="molecule type" value="Genomic_DNA"/>
</dbReference>
<dbReference type="InterPro" id="IPR011701">
    <property type="entry name" value="MFS"/>
</dbReference>
<dbReference type="SUPFAM" id="SSF55486">
    <property type="entry name" value="Metalloproteases ('zincins'), catalytic domain"/>
    <property type="match status" value="1"/>
</dbReference>
<feature type="transmembrane region" description="Helical" evidence="22">
    <location>
        <begin position="138"/>
        <end position="159"/>
    </location>
</feature>
<feature type="binding site" evidence="18">
    <location>
        <position position="963"/>
    </location>
    <ligand>
        <name>Ca(2+)</name>
        <dbReference type="ChEBI" id="CHEBI:29108"/>
        <label>2</label>
    </ligand>
</feature>
<reference evidence="26" key="1">
    <citation type="journal article" date="2013" name="Science">
        <title>Comparative analysis of bat genomes provides insight into the evolution of flight and immunity.</title>
        <authorList>
            <person name="Zhang G."/>
            <person name="Cowled C."/>
            <person name="Shi Z."/>
            <person name="Huang Z."/>
            <person name="Bishop-Lilly K.A."/>
            <person name="Fang X."/>
            <person name="Wynne J.W."/>
            <person name="Xiong Z."/>
            <person name="Baker M.L."/>
            <person name="Zhao W."/>
            <person name="Tachedjian M."/>
            <person name="Zhu Y."/>
            <person name="Zhou P."/>
            <person name="Jiang X."/>
            <person name="Ng J."/>
            <person name="Yang L."/>
            <person name="Wu L."/>
            <person name="Xiao J."/>
            <person name="Feng Y."/>
            <person name="Chen Y."/>
            <person name="Sun X."/>
            <person name="Zhang Y."/>
            <person name="Marsh G.A."/>
            <person name="Crameri G."/>
            <person name="Broder C.C."/>
            <person name="Frey K.G."/>
            <person name="Wang L.F."/>
            <person name="Wang J."/>
        </authorList>
    </citation>
    <scope>NUCLEOTIDE SEQUENCE [LARGE SCALE GENOMIC DNA]</scope>
</reference>
<dbReference type="FunFam" id="2.20.100.10:FF:000090">
    <property type="entry name" value="A disintegrin and metalloproteinase with thrombospondin motifs 12"/>
    <property type="match status" value="1"/>
</dbReference>
<feature type="active site" evidence="17 20">
    <location>
        <position position="902"/>
    </location>
</feature>
<comment type="subunit">
    <text evidence="16">Interacts with COMP.</text>
</comment>
<evidence type="ECO:0000256" key="8">
    <source>
        <dbReference type="ARBA" id="ARBA00022729"/>
    </source>
</evidence>
<dbReference type="Pfam" id="PF07690">
    <property type="entry name" value="MFS_1"/>
    <property type="match status" value="1"/>
</dbReference>
<keyword evidence="6" id="KW-0165">Cleavage on pair of basic residues</keyword>
<protein>
    <submittedName>
        <fullName evidence="25">A disintegrin and metalloproteinase with thrombospondin motifs 12</fullName>
    </submittedName>
</protein>
<dbReference type="PANTHER" id="PTHR13723:SF189">
    <property type="entry name" value="A DISINTEGRIN AND METALLOPROTEINASE WITH THROMBOSPONDIN MOTIFS 12"/>
    <property type="match status" value="1"/>
</dbReference>
<feature type="region of interest" description="Disordered" evidence="21">
    <location>
        <begin position="1730"/>
        <end position="1799"/>
    </location>
</feature>
<dbReference type="InterPro" id="IPR050439">
    <property type="entry name" value="ADAMTS_ADAMTS-like"/>
</dbReference>
<dbReference type="Pfam" id="PF17771">
    <property type="entry name" value="ADAMTS_CR_2"/>
    <property type="match status" value="1"/>
</dbReference>
<dbReference type="FunFam" id="2.20.100.10:FF:000005">
    <property type="entry name" value="ADAM metallopeptidase with thrombospondin type 1 motif 9"/>
    <property type="match status" value="1"/>
</dbReference>
<feature type="binding site" evidence="18 20">
    <location>
        <position position="905"/>
    </location>
    <ligand>
        <name>Zn(2+)</name>
        <dbReference type="ChEBI" id="CHEBI:29105"/>
        <note>catalytic</note>
    </ligand>
</feature>
<feature type="disulfide bond" evidence="19">
    <location>
        <begin position="918"/>
        <end position="944"/>
    </location>
</feature>
<sequence length="2105" mass="231854">MGGNSGQPGTHTYRSLAEDGPLAAGEPPRRPTGRLIMHSMAMFGREFCYAVEAAYVTPVLLSVGLPKSLYSVVWLLSPILGFLLQPVVGSASDYCRAGWGRRRPYILALGVMMLLGMALYLNGDTVVSALIADPRRKLIWAITITMMGVVLFDFAADFIDGPIKAYLFDVCSHQDKERGLHYHALFTGFGGALGYLLGAIDWAHLKLGRVLGTEFQVMFFFSALVLTLCFIIHLCSIPEAPLRDTAKDSLLQQAPQDPPLSSDKTYEYGSIEKVKNGYVHSELTVQGEKTKNPAKQIQRTMTMKSLLRALVNMPSHYRCLCISHLIGWTAFLSNMLFFTDFMGRIVYHGNPYSAHNSTEFLIYERGVEVGCWGLCINAVFSSLYSYFQKALVSYIGLKGLYFMGYLLFGLGTGFIGLFPNVYSTLALCASFGVMSSTLYTVPFNLMAEYHREEQEEQKQKARAGAPDSDGRGQGLDCATLTCMVQLAQILVGGGLGFLVNMAGSVVVVVISASLVALMGCCFVALFVRYVQAVPMQGRLALQERLEGIRCKFLKQHFIKALPEYHVVAPVRVDARGHFLSYGLRAPFTSSSRRKRDLESPEDWVYYRISHEEEDLVFNLTVNQEFLSKSYIVERRYGNLSHVKMVASSAPPCHLQGTVLQRGTRIGTAALSSCHGLTGFFHLPHGDFFIEPVREHPQAEGEHHPHIVYRRRRKEPACGLQDSRGTSQTLELQREQWERSTRPSRRISRRSISRERWVETLVVADTKMVEYHGSENVESYILTIMNMVTGLFHNPSIGNAIHIVVVRLVLLEEEEQGLKIVHHAEKTLTSFCKWQKSINPKSDLNPAHHDVAVLLTRKDICGGVNRPCETLGLSHLSGMCQPSRSCNINEDSGLPLAFTIAHELGHSFGIQHDGKENDCESARRQPYIMSRQLQYNPIPLTWSKCSKEYITRFLDRGWGFCLNDMPQKKGLKSKVIAPGVIYDVHHQCQLQYGPNATFCQEVENVCQTLWCLVKGFCRSKLDAAADGTRCGERKWCMAGKCITVGKKPESIPGGWGRWSSWSHCSRTCGAGAQSAERLCNNPEPKFGGKYCTGERKRYRLCNVHPCRPDAPTFRQMQCSEFDTVPYKNAFYNWFPVFNPARPCELFCRPVDGQFSEKMLDAVIDGTPCFEGGNSRNVCINGICKMVGCDYEIDSNATEDRCGVCLGDGSACQTVRKMYKQKEGSGYVDIGVIPKGARDIRVMEVEGAGNFLAIRSEDPEKYYLNGGFIIQWNGNYKLAGTVFQYDRKGDLEKLMATGPTNESVWLQLLFLVTNPGIKYEYTIRKDGLDNDVEKLTYFWQYGRWTECSVTCGTGIRRQTAHCVRKGHGMVKATFCDPETQPNGRQKKCREKDCPPRWWAGEWEACSATCGPHGEKTRTVLCIQTMGSDEQALPAKDCLHLLKPKALMSCNRDILCPSDWTVGNWSECSVSCGGGVRTRSVTCAKNHDEPCDVTRKPNSRALCGLQQCPSGRRALKPSRGTVFSGKGLPTSERDPRQPTPPTSGPRTLPTPTVPGSRGTSTMAASSPCPTTASWEGDLGGTRWQNSSIHTELDTRDAIPTGTASQPILTAWSLSTQPQGEDASNSGPGPTSQGGLLATTVSGSDWSAPSSPGARQVPPLSRTLSGELDAESHSGSGEASEPPENSNGSSSVLWTQTSAPGKDASVERSTDMPLAPLPTPSLAGASLWPPVGTVTGLLPSQGPAAQQTGTPRAEGTVTGKPATASLPLGGGPPPAPSEKSVSHSPPQLPSSTNPTQSPGPVLTEDDVTSLMAEGFLLNVSSYQQRPDRSPAHWIVGNWSECSTTCGLGAYWRRVECSTRVDSDCAALQRPDPAKRCHLRPCAGWRVGNWSKCSRNCSGGFQIRETQCVDREHRSLRPFHCQFLAGIPPPRSMSCNTEPCEEWQVEPWSQCSRSCGGGVQERGVACPRGLCDWAQRPVSTAPCNQHPCCHWATGNWDLCTASCGGGFQKRTVHCVSSEDNRTEGQDQCQCDHEPRPPELQECNQQACRKSADVLCTKDNLSAGFCQTLRAMKKCSVPTVRAQCCLSCAPAHRVHARRPRKPQLLQNPKAL</sequence>
<feature type="region of interest" description="Disordered" evidence="21">
    <location>
        <begin position="1611"/>
        <end position="1714"/>
    </location>
</feature>
<dbReference type="InterPro" id="IPR036259">
    <property type="entry name" value="MFS_trans_sf"/>
</dbReference>
<feature type="compositionally biased region" description="Polar residues" evidence="21">
    <location>
        <begin position="1778"/>
        <end position="1794"/>
    </location>
</feature>
<dbReference type="Gene3D" id="3.40.1620.60">
    <property type="match status" value="1"/>
</dbReference>
<keyword evidence="8" id="KW-0732">Signal</keyword>
<dbReference type="Gene3D" id="1.20.1250.20">
    <property type="entry name" value="MFS general substrate transporter like domains"/>
    <property type="match status" value="1"/>
</dbReference>
<evidence type="ECO:0000259" key="23">
    <source>
        <dbReference type="PROSITE" id="PS50215"/>
    </source>
</evidence>
<keyword evidence="22" id="KW-1133">Transmembrane helix</keyword>
<evidence type="ECO:0000256" key="22">
    <source>
        <dbReference type="SAM" id="Phobius"/>
    </source>
</evidence>
<dbReference type="InterPro" id="IPR000884">
    <property type="entry name" value="TSP1_rpt"/>
</dbReference>
<dbReference type="PANTHER" id="PTHR13723">
    <property type="entry name" value="ADAMTS A DISINTEGRIN AND METALLOPROTEASE WITH THROMBOSPONDIN MOTIFS PROTEASE"/>
    <property type="match status" value="1"/>
</dbReference>
<feature type="transmembrane region" description="Helical" evidence="22">
    <location>
        <begin position="424"/>
        <end position="441"/>
    </location>
</feature>
<dbReference type="Gene3D" id="2.60.120.830">
    <property type="match status" value="1"/>
</dbReference>
<dbReference type="Pfam" id="PF00090">
    <property type="entry name" value="TSP_1"/>
    <property type="match status" value="1"/>
</dbReference>
<dbReference type="Pfam" id="PF01421">
    <property type="entry name" value="Reprolysin"/>
    <property type="match status" value="1"/>
</dbReference>
<feature type="region of interest" description="Disordered" evidence="21">
    <location>
        <begin position="1"/>
        <end position="31"/>
    </location>
</feature>
<dbReference type="InterPro" id="IPR041645">
    <property type="entry name" value="ADAMTS_CR_2"/>
</dbReference>
<feature type="binding site" evidence="18">
    <location>
        <position position="963"/>
    </location>
    <ligand>
        <name>Ca(2+)</name>
        <dbReference type="ChEBI" id="CHEBI:29108"/>
        <label>1</label>
    </ligand>
</feature>
<dbReference type="FunFam" id="3.40.1620.60:FF:000004">
    <property type="entry name" value="A disintegrin and metalloproteinase with thrombospondin motifs 12"/>
    <property type="match status" value="1"/>
</dbReference>
<dbReference type="Gene3D" id="2.20.100.10">
    <property type="entry name" value="Thrombospondin type-1 (TSP1) repeat"/>
    <property type="match status" value="8"/>
</dbReference>
<feature type="transmembrane region" description="Helical" evidence="22">
    <location>
        <begin position="325"/>
        <end position="347"/>
    </location>
</feature>
<dbReference type="Pfam" id="PF01562">
    <property type="entry name" value="Pep_M12B_propep"/>
    <property type="match status" value="1"/>
</dbReference>
<feature type="disulfide bond" evidence="19">
    <location>
        <begin position="987"/>
        <end position="1010"/>
    </location>
</feature>
<dbReference type="FunFam" id="2.20.100.10:FF:000035">
    <property type="entry name" value="A disintegrin and metalloproteinase with thrombospondin motifs 12"/>
    <property type="match status" value="1"/>
</dbReference>
<evidence type="ECO:0000256" key="18">
    <source>
        <dbReference type="PIRSR" id="PIRSR613273-2"/>
    </source>
</evidence>
<dbReference type="Pfam" id="PF19030">
    <property type="entry name" value="TSP1_ADAMTS"/>
    <property type="match status" value="7"/>
</dbReference>
<keyword evidence="18" id="KW-0106">Calcium</keyword>
<dbReference type="GO" id="GO:0046872">
    <property type="term" value="F:metal ion binding"/>
    <property type="evidence" value="ECO:0007669"/>
    <property type="project" value="UniProtKB-KW"/>
</dbReference>
<organism evidence="25 26">
    <name type="scientific">Myotis davidii</name>
    <name type="common">David's myotis</name>
    <dbReference type="NCBI Taxonomy" id="225400"/>
    <lineage>
        <taxon>Eukaryota</taxon>
        <taxon>Metazoa</taxon>
        <taxon>Chordata</taxon>
        <taxon>Craniata</taxon>
        <taxon>Vertebrata</taxon>
        <taxon>Euteleostomi</taxon>
        <taxon>Mammalia</taxon>
        <taxon>Eutheria</taxon>
        <taxon>Laurasiatheria</taxon>
        <taxon>Chiroptera</taxon>
        <taxon>Yangochiroptera</taxon>
        <taxon>Vespertilionidae</taxon>
        <taxon>Myotis</taxon>
    </lineage>
</organism>
<evidence type="ECO:0000256" key="1">
    <source>
        <dbReference type="ARBA" id="ARBA00004141"/>
    </source>
</evidence>
<dbReference type="Proteomes" id="UP000010556">
    <property type="component" value="Unassembled WGS sequence"/>
</dbReference>
<dbReference type="InterPro" id="IPR013273">
    <property type="entry name" value="ADAMTS/ADAMTS-like"/>
</dbReference>
<dbReference type="InterPro" id="IPR036383">
    <property type="entry name" value="TSP1_rpt_sf"/>
</dbReference>
<dbReference type="Pfam" id="PF19236">
    <property type="entry name" value="ADAMTS_CR_3"/>
    <property type="match status" value="1"/>
</dbReference>
<dbReference type="InterPro" id="IPR045371">
    <property type="entry name" value="ADAMTS_CR_3"/>
</dbReference>
<feature type="disulfide bond" evidence="19">
    <location>
        <begin position="860"/>
        <end position="867"/>
    </location>
</feature>
<evidence type="ECO:0000313" key="25">
    <source>
        <dbReference type="EMBL" id="ELK31734.1"/>
    </source>
</evidence>
<keyword evidence="4" id="KW-0272">Extracellular matrix</keyword>
<dbReference type="PROSITE" id="PS50215">
    <property type="entry name" value="ADAM_MEPRO"/>
    <property type="match status" value="1"/>
</dbReference>
<dbReference type="CDD" id="cd17313">
    <property type="entry name" value="MFS_SLC45_SUC"/>
    <property type="match status" value="1"/>
</dbReference>
<dbReference type="GO" id="GO:0007229">
    <property type="term" value="P:integrin-mediated signaling pathway"/>
    <property type="evidence" value="ECO:0007669"/>
    <property type="project" value="UniProtKB-KW"/>
</dbReference>
<feature type="transmembrane region" description="Helical" evidence="22">
    <location>
        <begin position="505"/>
        <end position="527"/>
    </location>
</feature>
<feature type="transmembrane region" description="Helical" evidence="22">
    <location>
        <begin position="104"/>
        <end position="123"/>
    </location>
</feature>
<feature type="transmembrane region" description="Helical" evidence="22">
    <location>
        <begin position="217"/>
        <end position="237"/>
    </location>
</feature>
<evidence type="ECO:0000256" key="9">
    <source>
        <dbReference type="ARBA" id="ARBA00022737"/>
    </source>
</evidence>
<feature type="transmembrane region" description="Helical" evidence="22">
    <location>
        <begin position="180"/>
        <end position="197"/>
    </location>
</feature>
<keyword evidence="22" id="KW-0812">Transmembrane</keyword>
<dbReference type="PROSITE" id="PS50900">
    <property type="entry name" value="PLAC"/>
    <property type="match status" value="1"/>
</dbReference>
<dbReference type="Gene3D" id="3.40.390.10">
    <property type="entry name" value="Collagenase (Catalytic Domain)"/>
    <property type="match status" value="1"/>
</dbReference>
<keyword evidence="7 18" id="KW-0479">Metal-binding</keyword>
<dbReference type="SMART" id="SM00209">
    <property type="entry name" value="TSP1"/>
    <property type="match status" value="8"/>
</dbReference>
<feature type="domain" description="Peptidase M12B" evidence="23">
    <location>
        <begin position="755"/>
        <end position="965"/>
    </location>
</feature>
<evidence type="ECO:0000256" key="20">
    <source>
        <dbReference type="PROSITE-ProRule" id="PRU00276"/>
    </source>
</evidence>
<gene>
    <name evidence="25" type="ORF">MDA_GLEAN10023520</name>
</gene>
<dbReference type="eggNOG" id="KOG3538">
    <property type="taxonomic scope" value="Eukaryota"/>
</dbReference>
<keyword evidence="15" id="KW-0325">Glycoprotein</keyword>
<dbReference type="SUPFAM" id="SSF82895">
    <property type="entry name" value="TSP-1 type 1 repeat"/>
    <property type="match status" value="8"/>
</dbReference>
<keyword evidence="25" id="KW-0401">Integrin</keyword>
<evidence type="ECO:0000256" key="16">
    <source>
        <dbReference type="ARBA" id="ARBA00062682"/>
    </source>
</evidence>
<feature type="disulfide bond" evidence="19">
    <location>
        <begin position="879"/>
        <end position="960"/>
    </location>
</feature>
<keyword evidence="10" id="KW-0378">Hydrolase</keyword>
<dbReference type="FunFam" id="3.40.390.10:FF:000001">
    <property type="entry name" value="A disintegrin and metalloproteinase with thrombospondin motifs 1"/>
    <property type="match status" value="1"/>
</dbReference>
<evidence type="ECO:0000256" key="7">
    <source>
        <dbReference type="ARBA" id="ARBA00022723"/>
    </source>
</evidence>
<dbReference type="GO" id="GO:0022857">
    <property type="term" value="F:transmembrane transporter activity"/>
    <property type="evidence" value="ECO:0007669"/>
    <property type="project" value="InterPro"/>
</dbReference>
<feature type="binding site" evidence="18 20">
    <location>
        <position position="901"/>
    </location>
    <ligand>
        <name>Zn(2+)</name>
        <dbReference type="ChEBI" id="CHEBI:29105"/>
        <note>catalytic</note>
    </ligand>
</feature>
<keyword evidence="12" id="KW-0482">Metalloprotease</keyword>
<dbReference type="GO" id="GO:0031012">
    <property type="term" value="C:extracellular matrix"/>
    <property type="evidence" value="ECO:0007669"/>
    <property type="project" value="TreeGrafter"/>
</dbReference>
<evidence type="ECO:0000256" key="11">
    <source>
        <dbReference type="ARBA" id="ARBA00022833"/>
    </source>
</evidence>
<feature type="transmembrane region" description="Helical" evidence="22">
    <location>
        <begin position="399"/>
        <end position="418"/>
    </location>
</feature>
<keyword evidence="22" id="KW-0472">Membrane</keyword>
<keyword evidence="11 18" id="KW-0862">Zinc</keyword>
<evidence type="ECO:0000256" key="12">
    <source>
        <dbReference type="ARBA" id="ARBA00023049"/>
    </source>
</evidence>
<feature type="disulfide bond" evidence="19">
    <location>
        <begin position="1067"/>
        <end position="1105"/>
    </location>
</feature>
<feature type="disulfide bond" evidence="19">
    <location>
        <begin position="1063"/>
        <end position="1100"/>
    </location>
</feature>
<evidence type="ECO:0000256" key="21">
    <source>
        <dbReference type="SAM" id="MobiDB-lite"/>
    </source>
</evidence>
<dbReference type="FunFam" id="2.20.100.10:FF:000010">
    <property type="entry name" value="ADAM metallopeptidase with thrombospondin type 1 motif 9"/>
    <property type="match status" value="1"/>
</dbReference>
<evidence type="ECO:0000256" key="17">
    <source>
        <dbReference type="PIRSR" id="PIRSR613273-1"/>
    </source>
</evidence>
<evidence type="ECO:0000256" key="3">
    <source>
        <dbReference type="ARBA" id="ARBA00022525"/>
    </source>
</evidence>
<evidence type="ECO:0000259" key="24">
    <source>
        <dbReference type="PROSITE" id="PS50900"/>
    </source>
</evidence>
<dbReference type="InterPro" id="IPR010294">
    <property type="entry name" value="ADAMTS_spacer1"/>
</dbReference>
<feature type="binding site" evidence="18">
    <location>
        <position position="849"/>
    </location>
    <ligand>
        <name>Ca(2+)</name>
        <dbReference type="ChEBI" id="CHEBI:29108"/>
        <label>1</label>
    </ligand>
</feature>
<evidence type="ECO:0000256" key="15">
    <source>
        <dbReference type="ARBA" id="ARBA00023180"/>
    </source>
</evidence>
<evidence type="ECO:0000256" key="14">
    <source>
        <dbReference type="ARBA" id="ARBA00023157"/>
    </source>
</evidence>
<keyword evidence="5" id="KW-0645">Protease</keyword>
<dbReference type="GO" id="GO:0004222">
    <property type="term" value="F:metalloendopeptidase activity"/>
    <property type="evidence" value="ECO:0007669"/>
    <property type="project" value="InterPro"/>
</dbReference>
<name>L5LZ79_MYODS</name>
<feature type="binding site" evidence="18">
    <location>
        <position position="842"/>
    </location>
    <ligand>
        <name>Ca(2+)</name>
        <dbReference type="ChEBI" id="CHEBI:29108"/>
        <label>2</label>
    </ligand>
</feature>
<evidence type="ECO:0000256" key="13">
    <source>
        <dbReference type="ARBA" id="ARBA00023145"/>
    </source>
</evidence>
<accession>L5LZ79</accession>
<evidence type="ECO:0000313" key="26">
    <source>
        <dbReference type="Proteomes" id="UP000010556"/>
    </source>
</evidence>
<evidence type="ECO:0000256" key="5">
    <source>
        <dbReference type="ARBA" id="ARBA00022670"/>
    </source>
</evidence>
<keyword evidence="14 19" id="KW-1015">Disulfide bond</keyword>
<keyword evidence="13" id="KW-0865">Zymogen</keyword>
<feature type="compositionally biased region" description="Polar residues" evidence="21">
    <location>
        <begin position="1554"/>
        <end position="1570"/>
    </location>
</feature>
<feature type="disulfide bond" evidence="19">
    <location>
        <begin position="998"/>
        <end position="1016"/>
    </location>
</feature>
<keyword evidence="9" id="KW-0677">Repeat</keyword>
<feature type="region of interest" description="Disordered" evidence="21">
    <location>
        <begin position="1511"/>
        <end position="1581"/>
    </location>
</feature>
<dbReference type="CDD" id="cd04273">
    <property type="entry name" value="ZnMc_ADAMTS_like"/>
    <property type="match status" value="1"/>
</dbReference>
<feature type="transmembrane region" description="Helical" evidence="22">
    <location>
        <begin position="71"/>
        <end position="92"/>
    </location>
</feature>
<dbReference type="InterPro" id="IPR001590">
    <property type="entry name" value="Peptidase_M12B"/>
</dbReference>
<feature type="transmembrane region" description="Helical" evidence="22">
    <location>
        <begin position="367"/>
        <end position="387"/>
    </location>
</feature>
<proteinExistence type="predicted"/>
<dbReference type="PRINTS" id="PR01857">
    <property type="entry name" value="ADAMTSFAMILY"/>
</dbReference>
<feature type="binding site" evidence="18 20">
    <location>
        <position position="911"/>
    </location>
    <ligand>
        <name>Zn(2+)</name>
        <dbReference type="ChEBI" id="CHEBI:29105"/>
        <note>catalytic</note>
    </ligand>
</feature>
<feature type="binding site" evidence="18">
    <location>
        <position position="758"/>
    </location>
    <ligand>
        <name>Ca(2+)</name>
        <dbReference type="ChEBI" id="CHEBI:29108"/>
        <label>2</label>
    </ligand>
</feature>
<evidence type="ECO:0000256" key="4">
    <source>
        <dbReference type="ARBA" id="ARBA00022530"/>
    </source>
</evidence>
<dbReference type="GO" id="GO:0030198">
    <property type="term" value="P:extracellular matrix organization"/>
    <property type="evidence" value="ECO:0007669"/>
    <property type="project" value="InterPro"/>
</dbReference>
<keyword evidence="3" id="KW-0964">Secreted</keyword>
<dbReference type="MEROPS" id="M12.237"/>
<dbReference type="InterPro" id="IPR002870">
    <property type="entry name" value="Peptidase_M12B_N"/>
</dbReference>
<dbReference type="FunFam" id="2.60.120.830:FF:000001">
    <property type="entry name" value="A disintegrin and metalloproteinase with thrombospondin motifs 1"/>
    <property type="match status" value="1"/>
</dbReference>
<dbReference type="GO" id="GO:0006508">
    <property type="term" value="P:proteolysis"/>
    <property type="evidence" value="ECO:0007669"/>
    <property type="project" value="UniProtKB-KW"/>
</dbReference>
<comment type="subcellular location">
    <subcellularLocation>
        <location evidence="1">Membrane</location>
        <topology evidence="1">Multi-pass membrane protein</topology>
    </subcellularLocation>
    <subcellularLocation>
        <location evidence="2">Secreted</location>
        <location evidence="2">Extracellular space</location>
        <location evidence="2">Extracellular matrix</location>
    </subcellularLocation>
</comment>
<feature type="disulfide bond" evidence="19">
    <location>
        <begin position="1029"/>
        <end position="1040"/>
    </location>
</feature>
<dbReference type="GO" id="GO:0016020">
    <property type="term" value="C:membrane"/>
    <property type="evidence" value="ECO:0007669"/>
    <property type="project" value="UniProtKB-SubCell"/>
</dbReference>
<comment type="cofactor">
    <cofactor evidence="18">
        <name>Zn(2+)</name>
        <dbReference type="ChEBI" id="CHEBI:29105"/>
    </cofactor>
    <text evidence="18">Binds 1 zinc ion per subunit.</text>
</comment>
<feature type="disulfide bond" evidence="19">
    <location>
        <begin position="1078"/>
        <end position="1090"/>
    </location>
</feature>
<feature type="compositionally biased region" description="Polar residues" evidence="21">
    <location>
        <begin position="1611"/>
        <end position="1646"/>
    </location>
</feature>